<sequence>MVPAFQTFVRSVVVPVPVTCSRTCRVVPAECVTPGTVTARSEVSVVPLTFSSVTVTAPVS</sequence>
<keyword evidence="2" id="KW-1185">Reference proteome</keyword>
<organism evidence="1 2">
    <name type="scientific">Angustibacter aerolatus</name>
    <dbReference type="NCBI Taxonomy" id="1162965"/>
    <lineage>
        <taxon>Bacteria</taxon>
        <taxon>Bacillati</taxon>
        <taxon>Actinomycetota</taxon>
        <taxon>Actinomycetes</taxon>
        <taxon>Kineosporiales</taxon>
        <taxon>Kineosporiaceae</taxon>
    </lineage>
</organism>
<gene>
    <name evidence="1" type="ORF">GCM10025868_14700</name>
</gene>
<accession>A0ABQ6JDF7</accession>
<evidence type="ECO:0000313" key="1">
    <source>
        <dbReference type="EMBL" id="GMA86220.1"/>
    </source>
</evidence>
<proteinExistence type="predicted"/>
<evidence type="ECO:0000313" key="2">
    <source>
        <dbReference type="Proteomes" id="UP001157017"/>
    </source>
</evidence>
<reference evidence="2" key="1">
    <citation type="journal article" date="2019" name="Int. J. Syst. Evol. Microbiol.">
        <title>The Global Catalogue of Microorganisms (GCM) 10K type strain sequencing project: providing services to taxonomists for standard genome sequencing and annotation.</title>
        <authorList>
            <consortium name="The Broad Institute Genomics Platform"/>
            <consortium name="The Broad Institute Genome Sequencing Center for Infectious Disease"/>
            <person name="Wu L."/>
            <person name="Ma J."/>
        </authorList>
    </citation>
    <scope>NUCLEOTIDE SEQUENCE [LARGE SCALE GENOMIC DNA]</scope>
    <source>
        <strain evidence="2">NBRC 108730</strain>
    </source>
</reference>
<dbReference type="EMBL" id="BSUZ01000001">
    <property type="protein sequence ID" value="GMA86220.1"/>
    <property type="molecule type" value="Genomic_DNA"/>
</dbReference>
<protein>
    <submittedName>
        <fullName evidence="1">Uncharacterized protein</fullName>
    </submittedName>
</protein>
<name>A0ABQ6JDF7_9ACTN</name>
<comment type="caution">
    <text evidence="1">The sequence shown here is derived from an EMBL/GenBank/DDBJ whole genome shotgun (WGS) entry which is preliminary data.</text>
</comment>
<dbReference type="Proteomes" id="UP001157017">
    <property type="component" value="Unassembled WGS sequence"/>
</dbReference>